<dbReference type="SUPFAM" id="SSF160369">
    <property type="entry name" value="Ribosomal protein L10-like"/>
    <property type="match status" value="1"/>
</dbReference>
<dbReference type="GO" id="GO:0000956">
    <property type="term" value="P:nuclear-transcribed mRNA catabolic process"/>
    <property type="evidence" value="ECO:0007669"/>
    <property type="project" value="TreeGrafter"/>
</dbReference>
<comment type="subunit">
    <text evidence="3 6">Associates with the pre-60S ribosomal particle.</text>
</comment>
<comment type="similarity">
    <text evidence="2 6">Belongs to the universal ribosomal protein uL10 family.</text>
</comment>
<dbReference type="GO" id="GO:0003723">
    <property type="term" value="F:RNA binding"/>
    <property type="evidence" value="ECO:0007669"/>
    <property type="project" value="TreeGrafter"/>
</dbReference>
<evidence type="ECO:0000256" key="1">
    <source>
        <dbReference type="ARBA" id="ARBA00004046"/>
    </source>
</evidence>
<dbReference type="Pfam" id="PF17777">
    <property type="entry name" value="RL10P_insert"/>
    <property type="match status" value="1"/>
</dbReference>
<keyword evidence="4 6" id="KW-0963">Cytoplasm</keyword>
<keyword evidence="5 6" id="KW-0539">Nucleus</keyword>
<reference evidence="8 9" key="2">
    <citation type="submission" date="2018-11" db="EMBL/GenBank/DDBJ databases">
        <authorList>
            <consortium name="Pathogen Informatics"/>
        </authorList>
    </citation>
    <scope>NUCLEOTIDE SEQUENCE [LARGE SCALE GENOMIC DNA]</scope>
</reference>
<dbReference type="GO" id="GO:0000027">
    <property type="term" value="P:ribosomal large subunit assembly"/>
    <property type="evidence" value="ECO:0007669"/>
    <property type="project" value="InterPro"/>
</dbReference>
<dbReference type="Gene3D" id="3.30.70.1730">
    <property type="match status" value="1"/>
</dbReference>
<keyword evidence="9" id="KW-1185">Reference proteome</keyword>
<dbReference type="PANTHER" id="PTHR45841:SF1">
    <property type="entry name" value="MRNA TURNOVER PROTEIN 4 HOMOLOG"/>
    <property type="match status" value="1"/>
</dbReference>
<evidence type="ECO:0000313" key="9">
    <source>
        <dbReference type="Proteomes" id="UP000278807"/>
    </source>
</evidence>
<gene>
    <name evidence="8" type="ORF">HNAJ_LOCUS7328</name>
</gene>
<dbReference type="InterPro" id="IPR040637">
    <property type="entry name" value="Ribosomal_uL10-like_insert"/>
</dbReference>
<comment type="subcellular location">
    <subcellularLocation>
        <location evidence="6">Cytoplasm</location>
    </subcellularLocation>
    <subcellularLocation>
        <location evidence="6">Nucleus</location>
        <location evidence="6">Nucleolus</location>
    </subcellularLocation>
</comment>
<keyword evidence="6" id="KW-0690">Ribosome biogenesis</keyword>
<dbReference type="FunFam" id="3.90.105.20:FF:000003">
    <property type="entry name" value="Ribosome assembly factor mrt4"/>
    <property type="match status" value="1"/>
</dbReference>
<dbReference type="Gene3D" id="3.90.105.20">
    <property type="match status" value="1"/>
</dbReference>
<dbReference type="InterPro" id="IPR033867">
    <property type="entry name" value="Mrt4"/>
</dbReference>
<dbReference type="Pfam" id="PF00466">
    <property type="entry name" value="Ribosomal_L10"/>
    <property type="match status" value="1"/>
</dbReference>
<sequence>SLTKVSKTPKDKPAFVEKIKSLVNKYKFVYVINFLNSRNQRLADLRRELKDSLFLFGKNKLMMIAFGRDKAQETKPGLYKLSKFIKGQCALLFTDRNLDEVRAVFNEFRNADYARPGVEAAQTVILGAGPIPKFSHTLEHPLRKLNLPIKLNRGIVTLESDYQVCNKGDILTPDQCRILKYFEVQISEFQVNISAVWRAVDGKVEDVAESDASNVITSLYPKIRVQCETYQGECHYFSQVPIEDKEDESQDQEEMEIV</sequence>
<dbReference type="FunFam" id="3.30.70.1730:FF:000005">
    <property type="entry name" value="Ribosome assembly factor mrt4"/>
    <property type="match status" value="1"/>
</dbReference>
<dbReference type="AlphaFoldDB" id="A0A0R3TJP9"/>
<dbReference type="Proteomes" id="UP000278807">
    <property type="component" value="Unassembled WGS sequence"/>
</dbReference>
<dbReference type="OrthoDB" id="10262308at2759"/>
<feature type="domain" description="Large ribosomal subunit protein uL10-like insertion" evidence="7">
    <location>
        <begin position="114"/>
        <end position="184"/>
    </location>
</feature>
<dbReference type="PANTHER" id="PTHR45841">
    <property type="entry name" value="MRNA TURNOVER PROTEIN 4 MRTO4"/>
    <property type="match status" value="1"/>
</dbReference>
<evidence type="ECO:0000313" key="8">
    <source>
        <dbReference type="EMBL" id="VDO03188.1"/>
    </source>
</evidence>
<dbReference type="STRING" id="102285.A0A0R3TJP9"/>
<comment type="function">
    <text evidence="1 6">Component of the ribosome assembly machinery. Nuclear paralog of the ribosomal protein P0, it binds pre-60S subunits at an early stage of assembly in the nucleolus, and is replaced by P0 in cytoplasmic pre-60S subunits and mature 80S ribosomes.</text>
</comment>
<dbReference type="GO" id="GO:0030687">
    <property type="term" value="C:preribosome, large subunit precursor"/>
    <property type="evidence" value="ECO:0007669"/>
    <property type="project" value="TreeGrafter"/>
</dbReference>
<reference evidence="10" key="1">
    <citation type="submission" date="2017-02" db="UniProtKB">
        <authorList>
            <consortium name="WormBaseParasite"/>
        </authorList>
    </citation>
    <scope>IDENTIFICATION</scope>
</reference>
<dbReference type="InterPro" id="IPR001790">
    <property type="entry name" value="Ribosomal_uL10"/>
</dbReference>
<dbReference type="WBParaSite" id="HNAJ_0000733201-mRNA-1">
    <property type="protein sequence ID" value="HNAJ_0000733201-mRNA-1"/>
    <property type="gene ID" value="HNAJ_0000733201"/>
</dbReference>
<evidence type="ECO:0000313" key="10">
    <source>
        <dbReference type="WBParaSite" id="HNAJ_0000733201-mRNA-1"/>
    </source>
</evidence>
<organism evidence="10">
    <name type="scientific">Rodentolepis nana</name>
    <name type="common">Dwarf tapeworm</name>
    <name type="synonym">Hymenolepis nana</name>
    <dbReference type="NCBI Taxonomy" id="102285"/>
    <lineage>
        <taxon>Eukaryota</taxon>
        <taxon>Metazoa</taxon>
        <taxon>Spiralia</taxon>
        <taxon>Lophotrochozoa</taxon>
        <taxon>Platyhelminthes</taxon>
        <taxon>Cestoda</taxon>
        <taxon>Eucestoda</taxon>
        <taxon>Cyclophyllidea</taxon>
        <taxon>Hymenolepididae</taxon>
        <taxon>Rodentolepis</taxon>
    </lineage>
</organism>
<dbReference type="GO" id="GO:0005737">
    <property type="term" value="C:cytoplasm"/>
    <property type="evidence" value="ECO:0007669"/>
    <property type="project" value="UniProtKB-SubCell"/>
</dbReference>
<proteinExistence type="inferred from homology"/>
<dbReference type="InterPro" id="IPR051742">
    <property type="entry name" value="Ribosome_Assembly_uL10"/>
</dbReference>
<name>A0A0R3TJP9_RODNA</name>
<evidence type="ECO:0000256" key="4">
    <source>
        <dbReference type="ARBA" id="ARBA00022490"/>
    </source>
</evidence>
<evidence type="ECO:0000256" key="6">
    <source>
        <dbReference type="RuleBase" id="RU364039"/>
    </source>
</evidence>
<dbReference type="InterPro" id="IPR043141">
    <property type="entry name" value="Ribosomal_uL10-like_sf"/>
</dbReference>
<evidence type="ECO:0000259" key="7">
    <source>
        <dbReference type="Pfam" id="PF17777"/>
    </source>
</evidence>
<protein>
    <recommendedName>
        <fullName evidence="6">Ribosome assembly factor mrt4</fullName>
    </recommendedName>
</protein>
<accession>A0A0R3TJP9</accession>
<dbReference type="CDD" id="cd05796">
    <property type="entry name" value="Ribosomal_P0_like"/>
    <property type="match status" value="1"/>
</dbReference>
<dbReference type="EMBL" id="UZAE01012035">
    <property type="protein sequence ID" value="VDO03188.1"/>
    <property type="molecule type" value="Genomic_DNA"/>
</dbReference>
<evidence type="ECO:0000256" key="2">
    <source>
        <dbReference type="ARBA" id="ARBA00008889"/>
    </source>
</evidence>
<dbReference type="GO" id="GO:0006364">
    <property type="term" value="P:rRNA processing"/>
    <property type="evidence" value="ECO:0007669"/>
    <property type="project" value="TreeGrafter"/>
</dbReference>
<dbReference type="GO" id="GO:0005730">
    <property type="term" value="C:nucleolus"/>
    <property type="evidence" value="ECO:0007669"/>
    <property type="project" value="UniProtKB-SubCell"/>
</dbReference>
<dbReference type="InterPro" id="IPR043164">
    <property type="entry name" value="Ribosomal_uL10-like_insert_sf"/>
</dbReference>
<evidence type="ECO:0000256" key="3">
    <source>
        <dbReference type="ARBA" id="ARBA00011117"/>
    </source>
</evidence>
<evidence type="ECO:0000256" key="5">
    <source>
        <dbReference type="ARBA" id="ARBA00023242"/>
    </source>
</evidence>